<protein>
    <submittedName>
        <fullName evidence="1">Uncharacterized protein</fullName>
    </submittedName>
</protein>
<proteinExistence type="predicted"/>
<dbReference type="AlphaFoldDB" id="A0A0A9GT43"/>
<sequence>MRLAGIQFLEETSSIPLLKGYFSSIP</sequence>
<reference evidence="1" key="2">
    <citation type="journal article" date="2015" name="Data Brief">
        <title>Shoot transcriptome of the giant reed, Arundo donax.</title>
        <authorList>
            <person name="Barrero R.A."/>
            <person name="Guerrero F.D."/>
            <person name="Moolhuijzen P."/>
            <person name="Goolsby J.A."/>
            <person name="Tidwell J."/>
            <person name="Bellgard S.E."/>
            <person name="Bellgard M.I."/>
        </authorList>
    </citation>
    <scope>NUCLEOTIDE SEQUENCE</scope>
    <source>
        <tissue evidence="1">Shoot tissue taken approximately 20 cm above the soil surface</tissue>
    </source>
</reference>
<organism evidence="1">
    <name type="scientific">Arundo donax</name>
    <name type="common">Giant reed</name>
    <name type="synonym">Donax arundinaceus</name>
    <dbReference type="NCBI Taxonomy" id="35708"/>
    <lineage>
        <taxon>Eukaryota</taxon>
        <taxon>Viridiplantae</taxon>
        <taxon>Streptophyta</taxon>
        <taxon>Embryophyta</taxon>
        <taxon>Tracheophyta</taxon>
        <taxon>Spermatophyta</taxon>
        <taxon>Magnoliopsida</taxon>
        <taxon>Liliopsida</taxon>
        <taxon>Poales</taxon>
        <taxon>Poaceae</taxon>
        <taxon>PACMAD clade</taxon>
        <taxon>Arundinoideae</taxon>
        <taxon>Arundineae</taxon>
        <taxon>Arundo</taxon>
    </lineage>
</organism>
<evidence type="ECO:0000313" key="1">
    <source>
        <dbReference type="EMBL" id="JAE27717.1"/>
    </source>
</evidence>
<accession>A0A0A9GT43</accession>
<dbReference type="EMBL" id="GBRH01170179">
    <property type="protein sequence ID" value="JAE27717.1"/>
    <property type="molecule type" value="Transcribed_RNA"/>
</dbReference>
<reference evidence="1" key="1">
    <citation type="submission" date="2014-09" db="EMBL/GenBank/DDBJ databases">
        <authorList>
            <person name="Magalhaes I.L.F."/>
            <person name="Oliveira U."/>
            <person name="Santos F.R."/>
            <person name="Vidigal T.H.D.A."/>
            <person name="Brescovit A.D."/>
            <person name="Santos A.J."/>
        </authorList>
    </citation>
    <scope>NUCLEOTIDE SEQUENCE</scope>
    <source>
        <tissue evidence="1">Shoot tissue taken approximately 20 cm above the soil surface</tissue>
    </source>
</reference>
<name>A0A0A9GT43_ARUDO</name>